<keyword evidence="1" id="KW-0732">Signal</keyword>
<dbReference type="Pfam" id="PF04314">
    <property type="entry name" value="PCuAC"/>
    <property type="match status" value="1"/>
</dbReference>
<dbReference type="SUPFAM" id="SSF110087">
    <property type="entry name" value="DR1885-like metal-binding protein"/>
    <property type="match status" value="1"/>
</dbReference>
<dbReference type="EMBL" id="JAMXHT010000001">
    <property type="protein sequence ID" value="MCO5396828.1"/>
    <property type="molecule type" value="Genomic_DNA"/>
</dbReference>
<organism evidence="2 3">
    <name type="scientific">Ralstonia soli</name>
    <dbReference type="NCBI Taxonomy" id="2953896"/>
    <lineage>
        <taxon>Bacteria</taxon>
        <taxon>Pseudomonadati</taxon>
        <taxon>Pseudomonadota</taxon>
        <taxon>Betaproteobacteria</taxon>
        <taxon>Burkholderiales</taxon>
        <taxon>Burkholderiaceae</taxon>
        <taxon>Ralstonia</taxon>
    </lineage>
</organism>
<dbReference type="PANTHER" id="PTHR36302:SF1">
    <property type="entry name" value="COPPER CHAPERONE PCU(A)C"/>
    <property type="match status" value="1"/>
</dbReference>
<evidence type="ECO:0000256" key="1">
    <source>
        <dbReference type="SAM" id="SignalP"/>
    </source>
</evidence>
<accession>A0ABT1AEU3</accession>
<proteinExistence type="predicted"/>
<feature type="chain" id="PRO_5045291709" evidence="1">
    <location>
        <begin position="33"/>
        <end position="171"/>
    </location>
</feature>
<dbReference type="InterPro" id="IPR036182">
    <property type="entry name" value="PCuAC_sf"/>
</dbReference>
<protein>
    <submittedName>
        <fullName evidence="2">Copper chaperone PCu(A)C</fullName>
    </submittedName>
</protein>
<keyword evidence="3" id="KW-1185">Reference proteome</keyword>
<evidence type="ECO:0000313" key="3">
    <source>
        <dbReference type="Proteomes" id="UP001162811"/>
    </source>
</evidence>
<gene>
    <name evidence="2" type="ORF">NG900_01320</name>
</gene>
<reference evidence="2" key="1">
    <citation type="submission" date="2022-06" db="EMBL/GenBank/DDBJ databases">
        <authorList>
            <person name="Lu C.-H."/>
        </authorList>
    </citation>
    <scope>NUCLEOTIDE SEQUENCE</scope>
    <source>
        <strain evidence="2">21MJYT02-11</strain>
    </source>
</reference>
<feature type="signal peptide" evidence="1">
    <location>
        <begin position="1"/>
        <end position="32"/>
    </location>
</feature>
<dbReference type="PANTHER" id="PTHR36302">
    <property type="entry name" value="BLR7088 PROTEIN"/>
    <property type="match status" value="1"/>
</dbReference>
<reference evidence="2" key="2">
    <citation type="journal article" date="2023" name="Front. Microbiol.">
        <title>Ralstonia chuxiongensis sp. nov., Ralstonia mojiangensis sp. nov., and Ralstonia soli sp. nov., isolated from tobacco fields, are three novel species in the family Burkholderiaceae.</title>
        <authorList>
            <person name="Lu C.H."/>
            <person name="Zhang Y.Y."/>
            <person name="Jiang N."/>
            <person name="Chen W."/>
            <person name="Shao X."/>
            <person name="Zhao Z.M."/>
            <person name="Lu W.L."/>
            <person name="Hu X."/>
            <person name="Xi Y.X."/>
            <person name="Zou S.Y."/>
            <person name="Wei Q.J."/>
            <person name="Lin Z.L."/>
            <person name="Gong L."/>
            <person name="Gai X.T."/>
            <person name="Zhang L.Q."/>
            <person name="Li J.Y."/>
            <person name="Jin Y."/>
            <person name="Xia Z.Y."/>
        </authorList>
    </citation>
    <scope>NUCLEOTIDE SEQUENCE</scope>
    <source>
        <strain evidence="2">21MJYT02-11</strain>
    </source>
</reference>
<sequence length="171" mass="18141">MMTSRSIRSSAHMAVLIAGLTTGLLASAAAFAQVTVQDAWVRGTVPGQTSSGAFMTLQSADGAKVVGVSTPVAGTAEIHEMKMEGNVMRMRAVPALDLPKGQAVQLKPGGYHVMLMDVKQPLVKDATVPLTLKVELADKRVVEQKVEARVRDLTAGNMPAMHHDHGGEHKH</sequence>
<dbReference type="InterPro" id="IPR058248">
    <property type="entry name" value="Lxx211020-like"/>
</dbReference>
<comment type="caution">
    <text evidence="2">The sequence shown here is derived from an EMBL/GenBank/DDBJ whole genome shotgun (WGS) entry which is preliminary data.</text>
</comment>
<dbReference type="InterPro" id="IPR007410">
    <property type="entry name" value="LpqE-like"/>
</dbReference>
<dbReference type="Proteomes" id="UP001162811">
    <property type="component" value="Unassembled WGS sequence"/>
</dbReference>
<dbReference type="Gene3D" id="2.60.40.1890">
    <property type="entry name" value="PCu(A)C copper chaperone"/>
    <property type="match status" value="1"/>
</dbReference>
<evidence type="ECO:0000313" key="2">
    <source>
        <dbReference type="EMBL" id="MCO5396828.1"/>
    </source>
</evidence>
<name>A0ABT1AEU3_9RALS</name>